<dbReference type="EMBL" id="VAHF01000006">
    <property type="protein sequence ID" value="TXG59832.1"/>
    <property type="molecule type" value="Genomic_DNA"/>
</dbReference>
<protein>
    <recommendedName>
        <fullName evidence="1">DUF4283 domain-containing protein</fullName>
    </recommendedName>
</protein>
<evidence type="ECO:0000259" key="1">
    <source>
        <dbReference type="Pfam" id="PF14111"/>
    </source>
</evidence>
<sequence length="441" mass="48859">MESEDITSLCASLTISSRDGPMQLLECNLMVEASHRLSLCMVGKVLSKKRVNRDAFMRVIGKIWQVQKGVDIESVTGNTFTFHFKDESDLNRVISGSPWSFDNTLIAMSKPVGKGTIESLIFDQVDFWVQIHQVPLLCMTREIGRLLGGMIGEVLDIDGGTLGDYGSETIMVLRYERLPNHCFIYGMVCHTTSECTENDPIPIVNGKKEFPFSLWLRASGSLRKFNSYNTRGISFSPVNKSSNWRSKRGKAGAMMMLMVKKGKMGVTSEDSISTFEPTSPPKRGQVAADLMCSGKEEVTFEENISIPDLNGDINTTMGSETVRADIKCKKIMDDACALSNLGDCVMDIGLQVGFQNTQPTLVINKAEAHLNVKKVCLETPDPSLFFDQFLGSDADGPHILPPIPTHLAKNLVTPTQPDFTFLLKIKKSGFNRIKIPRIKNL</sequence>
<name>A0A5C7HUI5_9ROSI</name>
<dbReference type="OrthoDB" id="1750606at2759"/>
<dbReference type="Pfam" id="PF14111">
    <property type="entry name" value="DUF4283"/>
    <property type="match status" value="1"/>
</dbReference>
<keyword evidence="3" id="KW-1185">Reference proteome</keyword>
<gene>
    <name evidence="2" type="ORF">EZV62_014405</name>
</gene>
<dbReference type="PANTHER" id="PTHR31286">
    <property type="entry name" value="GLYCINE-RICH CELL WALL STRUCTURAL PROTEIN 1.8-LIKE"/>
    <property type="match status" value="1"/>
</dbReference>
<evidence type="ECO:0000313" key="2">
    <source>
        <dbReference type="EMBL" id="TXG59832.1"/>
    </source>
</evidence>
<comment type="caution">
    <text evidence="2">The sequence shown here is derived from an EMBL/GenBank/DDBJ whole genome shotgun (WGS) entry which is preliminary data.</text>
</comment>
<organism evidence="2 3">
    <name type="scientific">Acer yangbiense</name>
    <dbReference type="NCBI Taxonomy" id="1000413"/>
    <lineage>
        <taxon>Eukaryota</taxon>
        <taxon>Viridiplantae</taxon>
        <taxon>Streptophyta</taxon>
        <taxon>Embryophyta</taxon>
        <taxon>Tracheophyta</taxon>
        <taxon>Spermatophyta</taxon>
        <taxon>Magnoliopsida</taxon>
        <taxon>eudicotyledons</taxon>
        <taxon>Gunneridae</taxon>
        <taxon>Pentapetalae</taxon>
        <taxon>rosids</taxon>
        <taxon>malvids</taxon>
        <taxon>Sapindales</taxon>
        <taxon>Sapindaceae</taxon>
        <taxon>Hippocastanoideae</taxon>
        <taxon>Acereae</taxon>
        <taxon>Acer</taxon>
    </lineage>
</organism>
<evidence type="ECO:0000313" key="3">
    <source>
        <dbReference type="Proteomes" id="UP000323000"/>
    </source>
</evidence>
<reference evidence="3" key="1">
    <citation type="journal article" date="2019" name="Gigascience">
        <title>De novo genome assembly of the endangered Acer yangbiense, a plant species with extremely small populations endemic to Yunnan Province, China.</title>
        <authorList>
            <person name="Yang J."/>
            <person name="Wariss H.M."/>
            <person name="Tao L."/>
            <person name="Zhang R."/>
            <person name="Yun Q."/>
            <person name="Hollingsworth P."/>
            <person name="Dao Z."/>
            <person name="Luo G."/>
            <person name="Guo H."/>
            <person name="Ma Y."/>
            <person name="Sun W."/>
        </authorList>
    </citation>
    <scope>NUCLEOTIDE SEQUENCE [LARGE SCALE GENOMIC DNA]</scope>
    <source>
        <strain evidence="3">cv. Malutang</strain>
    </source>
</reference>
<dbReference type="InterPro" id="IPR025558">
    <property type="entry name" value="DUF4283"/>
</dbReference>
<feature type="domain" description="DUF4283" evidence="1">
    <location>
        <begin position="36"/>
        <end position="108"/>
    </location>
</feature>
<dbReference type="PANTHER" id="PTHR31286:SF167">
    <property type="entry name" value="OS09G0268800 PROTEIN"/>
    <property type="match status" value="1"/>
</dbReference>
<dbReference type="Proteomes" id="UP000323000">
    <property type="component" value="Chromosome 6"/>
</dbReference>
<dbReference type="AlphaFoldDB" id="A0A5C7HUI5"/>
<accession>A0A5C7HUI5</accession>
<proteinExistence type="predicted"/>
<dbReference type="InterPro" id="IPR040256">
    <property type="entry name" value="At4g02000-like"/>
</dbReference>